<reference evidence="2 3" key="1">
    <citation type="submission" date="2016-11" db="EMBL/GenBank/DDBJ databases">
        <authorList>
            <person name="Jaros S."/>
            <person name="Januszkiewicz K."/>
            <person name="Wedrychowicz H."/>
        </authorList>
    </citation>
    <scope>NUCLEOTIDE SEQUENCE [LARGE SCALE GENOMIC DNA]</scope>
    <source>
        <strain evidence="2 3">DSM 14214</strain>
    </source>
</reference>
<dbReference type="AlphaFoldDB" id="A0A1M7A0P0"/>
<feature type="domain" description="Thioesterase putative" evidence="1">
    <location>
        <begin position="5"/>
        <end position="144"/>
    </location>
</feature>
<dbReference type="NCBIfam" id="TIGR02447">
    <property type="entry name" value="yiiD_Cterm"/>
    <property type="match status" value="1"/>
</dbReference>
<evidence type="ECO:0000313" key="3">
    <source>
        <dbReference type="Proteomes" id="UP000183975"/>
    </source>
</evidence>
<name>A0A1M7A0P0_9FIRM</name>
<dbReference type="OrthoDB" id="572024at2"/>
<dbReference type="RefSeq" id="WP_072853618.1">
    <property type="nucleotide sequence ID" value="NZ_FRAH01000098.1"/>
</dbReference>
<dbReference type="Pfam" id="PF09500">
    <property type="entry name" value="YiiD_C"/>
    <property type="match status" value="1"/>
</dbReference>
<accession>A0A1M7A0P0</accession>
<evidence type="ECO:0000259" key="1">
    <source>
        <dbReference type="Pfam" id="PF09500"/>
    </source>
</evidence>
<dbReference type="Proteomes" id="UP000183975">
    <property type="component" value="Unassembled WGS sequence"/>
</dbReference>
<dbReference type="InterPro" id="IPR029069">
    <property type="entry name" value="HotDog_dom_sf"/>
</dbReference>
<proteinExistence type="predicted"/>
<dbReference type="Gene3D" id="3.10.129.10">
    <property type="entry name" value="Hotdog Thioesterase"/>
    <property type="match status" value="1"/>
</dbReference>
<sequence length="146" mass="16293">MDTKAFTSFLHSNIPLTEFMDIQAETYTPEKMVLSVPFAQNKNDKNTGFAGSISALMTVCGWSVMYANFHELLPKGNIVAQKTQLRYIAPITSDFRAECICNDPESKQALLDSFAERGKGKLILNIQCFCGDLLAAEMEATYYITK</sequence>
<keyword evidence="3" id="KW-1185">Reference proteome</keyword>
<protein>
    <submittedName>
        <fullName evidence="2">Thioesterase domain-containing protein, putative</fullName>
    </submittedName>
</protein>
<gene>
    <name evidence="2" type="ORF">SAMN02745138_03311</name>
</gene>
<dbReference type="InterPro" id="IPR012660">
    <property type="entry name" value="YiiD_C"/>
</dbReference>
<evidence type="ECO:0000313" key="2">
    <source>
        <dbReference type="EMBL" id="SHL36338.1"/>
    </source>
</evidence>
<dbReference type="EMBL" id="FRAH01000098">
    <property type="protein sequence ID" value="SHL36338.1"/>
    <property type="molecule type" value="Genomic_DNA"/>
</dbReference>
<organism evidence="2 3">
    <name type="scientific">Anaerotignum lactatifermentans DSM 14214</name>
    <dbReference type="NCBI Taxonomy" id="1121323"/>
    <lineage>
        <taxon>Bacteria</taxon>
        <taxon>Bacillati</taxon>
        <taxon>Bacillota</taxon>
        <taxon>Clostridia</taxon>
        <taxon>Lachnospirales</taxon>
        <taxon>Anaerotignaceae</taxon>
        <taxon>Anaerotignum</taxon>
    </lineage>
</organism>
<dbReference type="SUPFAM" id="SSF54637">
    <property type="entry name" value="Thioesterase/thiol ester dehydrase-isomerase"/>
    <property type="match status" value="1"/>
</dbReference>